<evidence type="ECO:0000256" key="18">
    <source>
        <dbReference type="ARBA" id="ARBA00023136"/>
    </source>
</evidence>
<keyword evidence="8" id="KW-0121">Carboxypeptidase</keyword>
<evidence type="ECO:0000256" key="6">
    <source>
        <dbReference type="ARBA" id="ARBA00012448"/>
    </source>
</evidence>
<keyword evidence="12" id="KW-0812">Transmembrane</keyword>
<gene>
    <name evidence="27" type="ORF">H9910_07530</name>
</gene>
<comment type="similarity">
    <text evidence="5">In the N-terminal section; belongs to the glycosyltransferase 51 family.</text>
</comment>
<dbReference type="SUPFAM" id="SSF53955">
    <property type="entry name" value="Lysozyme-like"/>
    <property type="match status" value="1"/>
</dbReference>
<organism evidence="27 28">
    <name type="scientific">Candidatus Mediterraneibacter quadrami</name>
    <dbReference type="NCBI Taxonomy" id="2838684"/>
    <lineage>
        <taxon>Bacteria</taxon>
        <taxon>Bacillati</taxon>
        <taxon>Bacillota</taxon>
        <taxon>Clostridia</taxon>
        <taxon>Lachnospirales</taxon>
        <taxon>Lachnospiraceae</taxon>
        <taxon>Mediterraneibacter</taxon>
    </lineage>
</organism>
<name>A0A9D2U870_9FIRM</name>
<dbReference type="EC" id="2.4.99.28" evidence="23"/>
<evidence type="ECO:0000256" key="24">
    <source>
        <dbReference type="ARBA" id="ARBA00049902"/>
    </source>
</evidence>
<dbReference type="FunFam" id="1.10.3810.10:FF:000001">
    <property type="entry name" value="Penicillin-binding protein 1A"/>
    <property type="match status" value="1"/>
</dbReference>
<sequence>MKWMKRLCSFLILTILVLTGILCVKGYADYREALDRKSVEEMAADIESIDNYTTIEELPQAYIDAVLAVEDKRFYSHPGLDPIATARALINDIRAGSYVEGGSTITQQLAKNQYFTQDKKIVRKVAEMFMAFKIESVLDKDKIFELYVNSIFFGNGYYCVGDAAMGYFGKSPSEMNFDECTLLAGIPNAPSNYNPVASPKLARERQAQVIEKMIKAGYLDRDYFE</sequence>
<evidence type="ECO:0000256" key="25">
    <source>
        <dbReference type="ARBA" id="ARBA00060592"/>
    </source>
</evidence>
<evidence type="ECO:0000256" key="17">
    <source>
        <dbReference type="ARBA" id="ARBA00022989"/>
    </source>
</evidence>
<dbReference type="Pfam" id="PF00912">
    <property type="entry name" value="Transgly"/>
    <property type="match status" value="1"/>
</dbReference>
<keyword evidence="15" id="KW-0735">Signal-anchor</keyword>
<dbReference type="PANTHER" id="PTHR32282">
    <property type="entry name" value="BINDING PROTEIN TRANSPEPTIDASE, PUTATIVE-RELATED"/>
    <property type="match status" value="1"/>
</dbReference>
<evidence type="ECO:0000256" key="3">
    <source>
        <dbReference type="ARBA" id="ARBA00004752"/>
    </source>
</evidence>
<comment type="function">
    <text evidence="1">Cell wall formation. Synthesis of cross-linked peptidoglycan from the lipid intermediates. The enzyme has a penicillin-insensitive transglycosylase N-terminal domain (formation of linear glycan strands) and a penicillin-sensitive transpeptidase C-terminal domain (cross-linking of the peptide subunits).</text>
</comment>
<dbReference type="EMBL" id="DWUU01000044">
    <property type="protein sequence ID" value="HJD42844.1"/>
    <property type="molecule type" value="Genomic_DNA"/>
</dbReference>
<reference evidence="27" key="1">
    <citation type="journal article" date="2021" name="PeerJ">
        <title>Extensive microbial diversity within the chicken gut microbiome revealed by metagenomics and culture.</title>
        <authorList>
            <person name="Gilroy R."/>
            <person name="Ravi A."/>
            <person name="Getino M."/>
            <person name="Pursley I."/>
            <person name="Horton D.L."/>
            <person name="Alikhan N.F."/>
            <person name="Baker D."/>
            <person name="Gharbi K."/>
            <person name="Hall N."/>
            <person name="Watson M."/>
            <person name="Adriaenssens E.M."/>
            <person name="Foster-Nyarko E."/>
            <person name="Jarju S."/>
            <person name="Secka A."/>
            <person name="Antonio M."/>
            <person name="Oren A."/>
            <person name="Chaudhuri R.R."/>
            <person name="La Ragione R."/>
            <person name="Hildebrand F."/>
            <person name="Pallen M.J."/>
        </authorList>
    </citation>
    <scope>NUCLEOTIDE SEQUENCE</scope>
    <source>
        <strain evidence="27">ChiBcec15-3976</strain>
    </source>
</reference>
<accession>A0A9D2U870</accession>
<proteinExistence type="inferred from homology"/>
<evidence type="ECO:0000256" key="21">
    <source>
        <dbReference type="ARBA" id="ARBA00023316"/>
    </source>
</evidence>
<evidence type="ECO:0000256" key="20">
    <source>
        <dbReference type="ARBA" id="ARBA00023268"/>
    </source>
</evidence>
<dbReference type="GO" id="GO:0008955">
    <property type="term" value="F:peptidoglycan glycosyltransferase activity"/>
    <property type="evidence" value="ECO:0007669"/>
    <property type="project" value="UniProtKB-EC"/>
</dbReference>
<evidence type="ECO:0000256" key="14">
    <source>
        <dbReference type="ARBA" id="ARBA00022960"/>
    </source>
</evidence>
<dbReference type="InterPro" id="IPR001264">
    <property type="entry name" value="Glyco_trans_51"/>
</dbReference>
<keyword evidence="14" id="KW-0133">Cell shape</keyword>
<reference evidence="27" key="2">
    <citation type="submission" date="2021-04" db="EMBL/GenBank/DDBJ databases">
        <authorList>
            <person name="Gilroy R."/>
        </authorList>
    </citation>
    <scope>NUCLEOTIDE SEQUENCE</scope>
    <source>
        <strain evidence="27">ChiBcec15-3976</strain>
    </source>
</reference>
<comment type="catalytic activity">
    <reaction evidence="22">
        <text>Preferential cleavage: (Ac)2-L-Lys-D-Ala-|-D-Ala. Also transpeptidation of peptidyl-alanyl moieties that are N-acyl substituents of D-alanine.</text>
        <dbReference type="EC" id="3.4.16.4"/>
    </reaction>
</comment>
<comment type="similarity">
    <text evidence="4">In the C-terminal section; belongs to the transpeptidase family.</text>
</comment>
<keyword evidence="9" id="KW-0645">Protease</keyword>
<dbReference type="GO" id="GO:0046677">
    <property type="term" value="P:response to antibiotic"/>
    <property type="evidence" value="ECO:0007669"/>
    <property type="project" value="UniProtKB-KW"/>
</dbReference>
<dbReference type="GO" id="GO:0071555">
    <property type="term" value="P:cell wall organization"/>
    <property type="evidence" value="ECO:0007669"/>
    <property type="project" value="UniProtKB-KW"/>
</dbReference>
<evidence type="ECO:0000313" key="28">
    <source>
        <dbReference type="Proteomes" id="UP000823909"/>
    </source>
</evidence>
<evidence type="ECO:0000256" key="11">
    <source>
        <dbReference type="ARBA" id="ARBA00022679"/>
    </source>
</evidence>
<evidence type="ECO:0000313" key="27">
    <source>
        <dbReference type="EMBL" id="HJD42844.1"/>
    </source>
</evidence>
<evidence type="ECO:0000256" key="8">
    <source>
        <dbReference type="ARBA" id="ARBA00022645"/>
    </source>
</evidence>
<evidence type="ECO:0000256" key="16">
    <source>
        <dbReference type="ARBA" id="ARBA00022984"/>
    </source>
</evidence>
<evidence type="ECO:0000256" key="7">
    <source>
        <dbReference type="ARBA" id="ARBA00018638"/>
    </source>
</evidence>
<evidence type="ECO:0000259" key="26">
    <source>
        <dbReference type="Pfam" id="PF00912"/>
    </source>
</evidence>
<keyword evidence="21" id="KW-0961">Cell wall biogenesis/degradation</keyword>
<dbReference type="GO" id="GO:0006508">
    <property type="term" value="P:proteolysis"/>
    <property type="evidence" value="ECO:0007669"/>
    <property type="project" value="UniProtKB-KW"/>
</dbReference>
<keyword evidence="16" id="KW-0573">Peptidoglycan synthesis</keyword>
<evidence type="ECO:0000256" key="2">
    <source>
        <dbReference type="ARBA" id="ARBA00004401"/>
    </source>
</evidence>
<evidence type="ECO:0000256" key="12">
    <source>
        <dbReference type="ARBA" id="ARBA00022692"/>
    </source>
</evidence>
<comment type="catalytic activity">
    <reaction evidence="24">
        <text>[GlcNAc-(1-&gt;4)-Mur2Ac(oyl-L-Ala-gamma-D-Glu-L-Lys-D-Ala-D-Ala)](n)-di-trans,octa-cis-undecaprenyl diphosphate + beta-D-GlcNAc-(1-&gt;4)-Mur2Ac(oyl-L-Ala-gamma-D-Glu-L-Lys-D-Ala-D-Ala)-di-trans,octa-cis-undecaprenyl diphosphate = [GlcNAc-(1-&gt;4)-Mur2Ac(oyl-L-Ala-gamma-D-Glu-L-Lys-D-Ala-D-Ala)](n+1)-di-trans,octa-cis-undecaprenyl diphosphate + di-trans,octa-cis-undecaprenyl diphosphate + H(+)</text>
        <dbReference type="Rhea" id="RHEA:23708"/>
        <dbReference type="Rhea" id="RHEA-COMP:9602"/>
        <dbReference type="Rhea" id="RHEA-COMP:9603"/>
        <dbReference type="ChEBI" id="CHEBI:15378"/>
        <dbReference type="ChEBI" id="CHEBI:58405"/>
        <dbReference type="ChEBI" id="CHEBI:60033"/>
        <dbReference type="ChEBI" id="CHEBI:78435"/>
        <dbReference type="EC" id="2.4.99.28"/>
    </reaction>
</comment>
<dbReference type="GO" id="GO:0009002">
    <property type="term" value="F:serine-type D-Ala-D-Ala carboxypeptidase activity"/>
    <property type="evidence" value="ECO:0007669"/>
    <property type="project" value="UniProtKB-EC"/>
</dbReference>
<evidence type="ECO:0000256" key="13">
    <source>
        <dbReference type="ARBA" id="ARBA00022801"/>
    </source>
</evidence>
<comment type="subcellular location">
    <subcellularLocation>
        <location evidence="2">Cell membrane</location>
        <topology evidence="2">Single-pass type II membrane protein</topology>
    </subcellularLocation>
</comment>
<comment type="pathway">
    <text evidence="25">Glycan biosynthesis.</text>
</comment>
<comment type="caution">
    <text evidence="27">The sequence shown here is derived from an EMBL/GenBank/DDBJ whole genome shotgun (WGS) entry which is preliminary data.</text>
</comment>
<dbReference type="GO" id="GO:0008360">
    <property type="term" value="P:regulation of cell shape"/>
    <property type="evidence" value="ECO:0007669"/>
    <property type="project" value="UniProtKB-KW"/>
</dbReference>
<dbReference type="InterPro" id="IPR023346">
    <property type="entry name" value="Lysozyme-like_dom_sf"/>
</dbReference>
<evidence type="ECO:0000256" key="1">
    <source>
        <dbReference type="ARBA" id="ARBA00002624"/>
    </source>
</evidence>
<evidence type="ECO:0000256" key="19">
    <source>
        <dbReference type="ARBA" id="ARBA00023251"/>
    </source>
</evidence>
<keyword evidence="17" id="KW-1133">Transmembrane helix</keyword>
<keyword evidence="11" id="KW-0808">Transferase</keyword>
<keyword evidence="10" id="KW-0328">Glycosyltransferase</keyword>
<dbReference type="GO" id="GO:0005886">
    <property type="term" value="C:plasma membrane"/>
    <property type="evidence" value="ECO:0007669"/>
    <property type="project" value="UniProtKB-SubCell"/>
</dbReference>
<dbReference type="InterPro" id="IPR050396">
    <property type="entry name" value="Glycosyltr_51/Transpeptidase"/>
</dbReference>
<keyword evidence="20" id="KW-0511">Multifunctional enzyme</keyword>
<protein>
    <recommendedName>
        <fullName evidence="7">Penicillin-binding protein 1A</fullName>
        <ecNumber evidence="23">2.4.99.28</ecNumber>
        <ecNumber evidence="6">3.4.16.4</ecNumber>
    </recommendedName>
</protein>
<keyword evidence="19" id="KW-0046">Antibiotic resistance</keyword>
<dbReference type="PANTHER" id="PTHR32282:SF33">
    <property type="entry name" value="PEPTIDOGLYCAN GLYCOSYLTRANSFERASE"/>
    <property type="match status" value="1"/>
</dbReference>
<dbReference type="InterPro" id="IPR036950">
    <property type="entry name" value="PBP_transglycosylase"/>
</dbReference>
<feature type="domain" description="Glycosyl transferase family 51" evidence="26">
    <location>
        <begin position="49"/>
        <end position="213"/>
    </location>
</feature>
<evidence type="ECO:0000256" key="9">
    <source>
        <dbReference type="ARBA" id="ARBA00022670"/>
    </source>
</evidence>
<evidence type="ECO:0000256" key="5">
    <source>
        <dbReference type="ARBA" id="ARBA00007739"/>
    </source>
</evidence>
<keyword evidence="13" id="KW-0378">Hydrolase</keyword>
<evidence type="ECO:0000256" key="23">
    <source>
        <dbReference type="ARBA" id="ARBA00044770"/>
    </source>
</evidence>
<dbReference type="EC" id="3.4.16.4" evidence="6"/>
<dbReference type="GO" id="GO:0009252">
    <property type="term" value="P:peptidoglycan biosynthetic process"/>
    <property type="evidence" value="ECO:0007669"/>
    <property type="project" value="UniProtKB-KW"/>
</dbReference>
<evidence type="ECO:0000256" key="10">
    <source>
        <dbReference type="ARBA" id="ARBA00022676"/>
    </source>
</evidence>
<dbReference type="AlphaFoldDB" id="A0A9D2U870"/>
<keyword evidence="18" id="KW-0472">Membrane</keyword>
<dbReference type="Gene3D" id="1.10.3810.10">
    <property type="entry name" value="Biosynthetic peptidoglycan transglycosylase-like"/>
    <property type="match status" value="1"/>
</dbReference>
<dbReference type="Proteomes" id="UP000823909">
    <property type="component" value="Unassembled WGS sequence"/>
</dbReference>
<evidence type="ECO:0000256" key="22">
    <source>
        <dbReference type="ARBA" id="ARBA00034000"/>
    </source>
</evidence>
<evidence type="ECO:0000256" key="4">
    <source>
        <dbReference type="ARBA" id="ARBA00007090"/>
    </source>
</evidence>
<evidence type="ECO:0000256" key="15">
    <source>
        <dbReference type="ARBA" id="ARBA00022968"/>
    </source>
</evidence>
<comment type="pathway">
    <text evidence="3">Cell wall biogenesis; peptidoglycan biosynthesis.</text>
</comment>